<dbReference type="Pfam" id="PF04151">
    <property type="entry name" value="PPC"/>
    <property type="match status" value="1"/>
</dbReference>
<organism evidence="10 11">
    <name type="scientific">Pendulispora albinea</name>
    <dbReference type="NCBI Taxonomy" id="2741071"/>
    <lineage>
        <taxon>Bacteria</taxon>
        <taxon>Pseudomonadati</taxon>
        <taxon>Myxococcota</taxon>
        <taxon>Myxococcia</taxon>
        <taxon>Myxococcales</taxon>
        <taxon>Sorangiineae</taxon>
        <taxon>Pendulisporaceae</taxon>
        <taxon>Pendulispora</taxon>
    </lineage>
</organism>
<dbReference type="SUPFAM" id="SSF74853">
    <property type="entry name" value="Lamin A/C globular tail domain"/>
    <property type="match status" value="1"/>
</dbReference>
<keyword evidence="3" id="KW-0479">Metal-binding</keyword>
<name>A0ABZ2MA45_9BACT</name>
<dbReference type="InterPro" id="IPR023612">
    <property type="entry name" value="Peptidase_M4"/>
</dbReference>
<dbReference type="InterPro" id="IPR011096">
    <property type="entry name" value="FTP_domain"/>
</dbReference>
<feature type="compositionally biased region" description="Low complexity" evidence="8">
    <location>
        <begin position="763"/>
        <end position="775"/>
    </location>
</feature>
<sequence>MVAIATACQTSEGFKESDDEGRARSRSGLDIQTALTALPSANVLDVDPSGVPVFVTGNLGKAQSATLTVADVRDVLAELSPVFRADPAALTLRAAFVDDIGDAHYVFTQQKNGRAVFGGDFSLHVRDGVAFAANGTVRNDVDAPTDGTISADAAIEAAKSGYATIADLAATSTGETIYLRTDDRLDLVYEVDVTGAKGDQTPLHDTVFVNATDGRVLLTAPHIHTAKNREIHDAQNTSTLPGPLVRAEGDPPVSDVVANNNYDRLGTTYDGYLELFGHDSYDNGGAKLISTIHYQQNYVNAFWNGVQMVYGDGDGVTASNLANGLDVTAHELTHAVTQKTSNLTYSGQSGGLNESMSDIFGNVIEWYRDGKVVSDNTWKVGEDVWTPNIPGDALRYMNDPKKDNVSLDWFPDYTSQDVHYSSGISNLAFYLLAQGGKHPRGKSTNQVTGIGFEKAARIFFRANTTGIFQPSTNFAQAKTGTELAAQQLGYTTAEINAVSEAWKAVGVGIPRPIPPSTPLTNNVPVDNISGAAGSQVWYTLDVPAGVQNLKFQISGGSGDADLYVKYGEPADVNIFDCRPYIGGNNETCNITNVQPGKYWVMLRGFSSYAGVRLLGSYVVPPPPGRLVINEVEYDEVGDDTQEFVEIYNAGGQPVDLSTYALYLVNGIDDTSYAIVDLSSGGSLAPGQYLVIGDRAVTVPAGVKKINFQGLRDQIQNGSPDGLALANGTTVVDALSYEGVVTTAQLPGIEGTVNLVEGARTTASDSDSSIRSLSRLPNGVDTNNAASDWRATPNVTPGAANN</sequence>
<feature type="compositionally biased region" description="Polar residues" evidence="8">
    <location>
        <begin position="792"/>
        <end position="801"/>
    </location>
</feature>
<feature type="domain" description="LTD" evidence="9">
    <location>
        <begin position="614"/>
        <end position="738"/>
    </location>
</feature>
<dbReference type="Pfam" id="PF00932">
    <property type="entry name" value="LTD"/>
    <property type="match status" value="1"/>
</dbReference>
<dbReference type="SUPFAM" id="SSF55486">
    <property type="entry name" value="Metalloproteases ('zincins'), catalytic domain"/>
    <property type="match status" value="1"/>
</dbReference>
<dbReference type="InterPro" id="IPR050728">
    <property type="entry name" value="Zinc_Metalloprotease_M4"/>
</dbReference>
<dbReference type="PROSITE" id="PS51841">
    <property type="entry name" value="LTD"/>
    <property type="match status" value="1"/>
</dbReference>
<dbReference type="Pfam" id="PF07504">
    <property type="entry name" value="FTP"/>
    <property type="match status" value="1"/>
</dbReference>
<evidence type="ECO:0000256" key="8">
    <source>
        <dbReference type="SAM" id="MobiDB-lite"/>
    </source>
</evidence>
<dbReference type="InterPro" id="IPR036415">
    <property type="entry name" value="Lamin_tail_dom_sf"/>
</dbReference>
<feature type="region of interest" description="Disordered" evidence="8">
    <location>
        <begin position="759"/>
        <end position="801"/>
    </location>
</feature>
<evidence type="ECO:0000256" key="7">
    <source>
        <dbReference type="ARBA" id="ARBA00023049"/>
    </source>
</evidence>
<keyword evidence="11" id="KW-1185">Reference proteome</keyword>
<evidence type="ECO:0000313" key="10">
    <source>
        <dbReference type="EMBL" id="WXB19376.1"/>
    </source>
</evidence>
<evidence type="ECO:0000256" key="3">
    <source>
        <dbReference type="ARBA" id="ARBA00022723"/>
    </source>
</evidence>
<accession>A0ABZ2MA45</accession>
<dbReference type="RefSeq" id="WP_394828996.1">
    <property type="nucleotide sequence ID" value="NZ_CP089984.1"/>
</dbReference>
<keyword evidence="2" id="KW-0645">Protease</keyword>
<dbReference type="EMBL" id="CP089984">
    <property type="protein sequence ID" value="WXB19376.1"/>
    <property type="molecule type" value="Genomic_DNA"/>
</dbReference>
<proteinExistence type="inferred from homology"/>
<dbReference type="InterPro" id="IPR001322">
    <property type="entry name" value="Lamin_tail_dom"/>
</dbReference>
<dbReference type="CDD" id="cd09597">
    <property type="entry name" value="M4_TLP"/>
    <property type="match status" value="1"/>
</dbReference>
<dbReference type="PANTHER" id="PTHR33794:SF1">
    <property type="entry name" value="BACILLOLYSIN"/>
    <property type="match status" value="1"/>
</dbReference>
<keyword evidence="4" id="KW-0732">Signal</keyword>
<keyword evidence="5" id="KW-0378">Hydrolase</keyword>
<evidence type="ECO:0000256" key="6">
    <source>
        <dbReference type="ARBA" id="ARBA00022833"/>
    </source>
</evidence>
<evidence type="ECO:0000256" key="2">
    <source>
        <dbReference type="ARBA" id="ARBA00022670"/>
    </source>
</evidence>
<gene>
    <name evidence="10" type="ORF">LZC94_19360</name>
</gene>
<evidence type="ECO:0000256" key="1">
    <source>
        <dbReference type="ARBA" id="ARBA00009388"/>
    </source>
</evidence>
<dbReference type="Gene3D" id="1.10.390.10">
    <property type="entry name" value="Neutral Protease Domain 2"/>
    <property type="match status" value="1"/>
</dbReference>
<reference evidence="10 11" key="1">
    <citation type="submission" date="2021-12" db="EMBL/GenBank/DDBJ databases">
        <title>Discovery of the Pendulisporaceae a myxobacterial family with distinct sporulation behavior and unique specialized metabolism.</title>
        <authorList>
            <person name="Garcia R."/>
            <person name="Popoff A."/>
            <person name="Bader C.D."/>
            <person name="Loehr J."/>
            <person name="Walesch S."/>
            <person name="Walt C."/>
            <person name="Boldt J."/>
            <person name="Bunk B."/>
            <person name="Haeckl F.J.F.P.J."/>
            <person name="Gunesch A.P."/>
            <person name="Birkelbach J."/>
            <person name="Nuebel U."/>
            <person name="Pietschmann T."/>
            <person name="Bach T."/>
            <person name="Mueller R."/>
        </authorList>
    </citation>
    <scope>NUCLEOTIDE SEQUENCE [LARGE SCALE GENOMIC DNA]</scope>
    <source>
        <strain evidence="10 11">MSr11954</strain>
    </source>
</reference>
<evidence type="ECO:0000313" key="11">
    <source>
        <dbReference type="Proteomes" id="UP001370348"/>
    </source>
</evidence>
<comment type="similarity">
    <text evidence="1">Belongs to the peptidase M4 family.</text>
</comment>
<keyword evidence="7" id="KW-0482">Metalloprotease</keyword>
<dbReference type="Gene3D" id="2.60.120.380">
    <property type="match status" value="1"/>
</dbReference>
<dbReference type="InterPro" id="IPR007280">
    <property type="entry name" value="Peptidase_C_arc/bac"/>
</dbReference>
<evidence type="ECO:0000259" key="9">
    <source>
        <dbReference type="PROSITE" id="PS51841"/>
    </source>
</evidence>
<dbReference type="PRINTS" id="PR00730">
    <property type="entry name" value="THERMOLYSIN"/>
</dbReference>
<dbReference type="InterPro" id="IPR027268">
    <property type="entry name" value="Peptidase_M4/M1_CTD_sf"/>
</dbReference>
<protein>
    <submittedName>
        <fullName evidence="10">M4 family metallopeptidase</fullName>
    </submittedName>
</protein>
<keyword evidence="6" id="KW-0862">Zinc</keyword>
<dbReference type="Pfam" id="PF02868">
    <property type="entry name" value="Peptidase_M4_C"/>
    <property type="match status" value="1"/>
</dbReference>
<dbReference type="PANTHER" id="PTHR33794">
    <property type="entry name" value="BACILLOLYSIN"/>
    <property type="match status" value="1"/>
</dbReference>
<dbReference type="Gene3D" id="3.10.170.10">
    <property type="match status" value="1"/>
</dbReference>
<evidence type="ECO:0000256" key="4">
    <source>
        <dbReference type="ARBA" id="ARBA00022729"/>
    </source>
</evidence>
<dbReference type="Pfam" id="PF01447">
    <property type="entry name" value="Peptidase_M4"/>
    <property type="match status" value="1"/>
</dbReference>
<dbReference type="InterPro" id="IPR001570">
    <property type="entry name" value="Peptidase_M4_C_domain"/>
</dbReference>
<dbReference type="InterPro" id="IPR013856">
    <property type="entry name" value="Peptidase_M4_domain"/>
</dbReference>
<evidence type="ECO:0000256" key="5">
    <source>
        <dbReference type="ARBA" id="ARBA00022801"/>
    </source>
</evidence>
<dbReference type="Proteomes" id="UP001370348">
    <property type="component" value="Chromosome"/>
</dbReference>